<evidence type="ECO:0000313" key="3">
    <source>
        <dbReference type="Proteomes" id="UP000193144"/>
    </source>
</evidence>
<sequence>MPSPLCKNIELCGSSLCKVASITCHQSKLFSQRRQLTRISATTEMSANQSTSKPPTTGTKDSWKWNYCSREHHPRSYHPHSWDWIDPDEMLMRGEGHGKWKCCKCYLEYLLTLHFGLNPFHKLKCCCGHVMCYECSSTGVLRRAKYEEDPVTVWSVDGEIDWNEIGLGGVCPACGISWRYREHVARQKKKSEENRRPFMLRRLTPSKSLTNKPGLLLRVTDNLENLLPESMKKQRITELSRSLDSSKRLSFGTKQAELICLYCGETNKMRWFRFKIGDPSEIHAKIQEHIPQQEGQNKNKDVAPLILAGNPAQTNVAALERMPQPKQQVESQS</sequence>
<name>A0A1Y2A1B5_9PLEO</name>
<proteinExistence type="predicted"/>
<dbReference type="Pfam" id="PF26652">
    <property type="entry name" value="Zn_ribbon_double"/>
    <property type="match status" value="1"/>
</dbReference>
<dbReference type="AlphaFoldDB" id="A0A1Y2A1B5"/>
<protein>
    <recommendedName>
        <fullName evidence="1">Probable double zinc ribbon domain-containing protein</fullName>
    </recommendedName>
</protein>
<dbReference type="InterPro" id="IPR058253">
    <property type="entry name" value="Zn_ribbon_double"/>
</dbReference>
<keyword evidence="3" id="KW-1185">Reference proteome</keyword>
<evidence type="ECO:0000313" key="2">
    <source>
        <dbReference type="EMBL" id="ORY16321.1"/>
    </source>
</evidence>
<gene>
    <name evidence="2" type="ORF">BCR34DRAFT_121446</name>
</gene>
<organism evidence="2 3">
    <name type="scientific">Clohesyomyces aquaticus</name>
    <dbReference type="NCBI Taxonomy" id="1231657"/>
    <lineage>
        <taxon>Eukaryota</taxon>
        <taxon>Fungi</taxon>
        <taxon>Dikarya</taxon>
        <taxon>Ascomycota</taxon>
        <taxon>Pezizomycotina</taxon>
        <taxon>Dothideomycetes</taxon>
        <taxon>Pleosporomycetidae</taxon>
        <taxon>Pleosporales</taxon>
        <taxon>Lindgomycetaceae</taxon>
        <taxon>Clohesyomyces</taxon>
    </lineage>
</organism>
<dbReference type="Proteomes" id="UP000193144">
    <property type="component" value="Unassembled WGS sequence"/>
</dbReference>
<accession>A0A1Y2A1B5</accession>
<reference evidence="2 3" key="1">
    <citation type="submission" date="2016-07" db="EMBL/GenBank/DDBJ databases">
        <title>Pervasive Adenine N6-methylation of Active Genes in Fungi.</title>
        <authorList>
            <consortium name="DOE Joint Genome Institute"/>
            <person name="Mondo S.J."/>
            <person name="Dannebaum R.O."/>
            <person name="Kuo R.C."/>
            <person name="Labutti K."/>
            <person name="Haridas S."/>
            <person name="Kuo A."/>
            <person name="Salamov A."/>
            <person name="Ahrendt S.R."/>
            <person name="Lipzen A."/>
            <person name="Sullivan W."/>
            <person name="Andreopoulos W.B."/>
            <person name="Clum A."/>
            <person name="Lindquist E."/>
            <person name="Daum C."/>
            <person name="Ramamoorthy G.K."/>
            <person name="Gryganskyi A."/>
            <person name="Culley D."/>
            <person name="Magnuson J.K."/>
            <person name="James T.Y."/>
            <person name="O'Malley M.A."/>
            <person name="Stajich J.E."/>
            <person name="Spatafora J.W."/>
            <person name="Visel A."/>
            <person name="Grigoriev I.V."/>
        </authorList>
    </citation>
    <scope>NUCLEOTIDE SEQUENCE [LARGE SCALE GENOMIC DNA]</scope>
    <source>
        <strain evidence="2 3">CBS 115471</strain>
    </source>
</reference>
<comment type="caution">
    <text evidence="2">The sequence shown here is derived from an EMBL/GenBank/DDBJ whole genome shotgun (WGS) entry which is preliminary data.</text>
</comment>
<evidence type="ECO:0000259" key="1">
    <source>
        <dbReference type="Pfam" id="PF26652"/>
    </source>
</evidence>
<dbReference type="EMBL" id="MCFA01000019">
    <property type="protein sequence ID" value="ORY16321.1"/>
    <property type="molecule type" value="Genomic_DNA"/>
</dbReference>
<feature type="domain" description="Probable double zinc ribbon" evidence="1">
    <location>
        <begin position="98"/>
        <end position="183"/>
    </location>
</feature>